<dbReference type="Pfam" id="PF01047">
    <property type="entry name" value="MarR"/>
    <property type="match status" value="1"/>
</dbReference>
<dbReference type="SUPFAM" id="SSF46785">
    <property type="entry name" value="Winged helix' DNA-binding domain"/>
    <property type="match status" value="1"/>
</dbReference>
<accession>A0ABV7ISV8</accession>
<dbReference type="InterPro" id="IPR036390">
    <property type="entry name" value="WH_DNA-bd_sf"/>
</dbReference>
<organism evidence="3 4">
    <name type="scientific">Novosphingobium bradum</name>
    <dbReference type="NCBI Taxonomy" id="1737444"/>
    <lineage>
        <taxon>Bacteria</taxon>
        <taxon>Pseudomonadati</taxon>
        <taxon>Pseudomonadota</taxon>
        <taxon>Alphaproteobacteria</taxon>
        <taxon>Sphingomonadales</taxon>
        <taxon>Sphingomonadaceae</taxon>
        <taxon>Novosphingobium</taxon>
    </lineage>
</organism>
<dbReference type="EMBL" id="JBHRTQ010000007">
    <property type="protein sequence ID" value="MFC3173998.1"/>
    <property type="molecule type" value="Genomic_DNA"/>
</dbReference>
<dbReference type="InterPro" id="IPR011006">
    <property type="entry name" value="CheY-like_superfamily"/>
</dbReference>
<evidence type="ECO:0000313" key="3">
    <source>
        <dbReference type="EMBL" id="MFC3173998.1"/>
    </source>
</evidence>
<dbReference type="InterPro" id="IPR001789">
    <property type="entry name" value="Sig_transdc_resp-reg_receiver"/>
</dbReference>
<gene>
    <name evidence="3" type="ORF">ACFOD9_07040</name>
</gene>
<dbReference type="RefSeq" id="WP_379509376.1">
    <property type="nucleotide sequence ID" value="NZ_JBHRTQ010000007.1"/>
</dbReference>
<proteinExistence type="predicted"/>
<evidence type="ECO:0000259" key="2">
    <source>
        <dbReference type="PROSITE" id="PS50110"/>
    </source>
</evidence>
<dbReference type="Gene3D" id="3.40.50.2300">
    <property type="match status" value="1"/>
</dbReference>
<feature type="domain" description="Response regulatory" evidence="2">
    <location>
        <begin position="1"/>
        <end position="82"/>
    </location>
</feature>
<protein>
    <submittedName>
        <fullName evidence="3">MarR family transcriptional regulator</fullName>
    </submittedName>
</protein>
<dbReference type="InterPro" id="IPR036388">
    <property type="entry name" value="WH-like_DNA-bd_sf"/>
</dbReference>
<comment type="caution">
    <text evidence="1">Lacks conserved residue(s) required for the propagation of feature annotation.</text>
</comment>
<dbReference type="Proteomes" id="UP001595604">
    <property type="component" value="Unassembled WGS sequence"/>
</dbReference>
<evidence type="ECO:0000313" key="4">
    <source>
        <dbReference type="Proteomes" id="UP001595604"/>
    </source>
</evidence>
<sequence>MINDDHTIGIILMESRMGRLDDLEFLDQITAMRPFCAPIIPIVITDDCSLVHGVAALRAGARDLLSLPMSQDVFASALRRAARAWHRLRSREQLVLGAQPGSPMTHSPKMDGAAQLAQLKLLIHDQHLRHVHVGEQLFCDPAWDILLSVAAAGLNNKAIPVSRACASSRVPLSTALRHVTKLVEAGLIHRRKDPNDRRRDLLEPTPPTLATMANFLATG</sequence>
<reference evidence="4" key="1">
    <citation type="journal article" date="2019" name="Int. J. Syst. Evol. Microbiol.">
        <title>The Global Catalogue of Microorganisms (GCM) 10K type strain sequencing project: providing services to taxonomists for standard genome sequencing and annotation.</title>
        <authorList>
            <consortium name="The Broad Institute Genomics Platform"/>
            <consortium name="The Broad Institute Genome Sequencing Center for Infectious Disease"/>
            <person name="Wu L."/>
            <person name="Ma J."/>
        </authorList>
    </citation>
    <scope>NUCLEOTIDE SEQUENCE [LARGE SCALE GENOMIC DNA]</scope>
    <source>
        <strain evidence="4">KCTC 42984</strain>
    </source>
</reference>
<dbReference type="InterPro" id="IPR000835">
    <property type="entry name" value="HTH_MarR-typ"/>
</dbReference>
<dbReference type="SUPFAM" id="SSF52172">
    <property type="entry name" value="CheY-like"/>
    <property type="match status" value="1"/>
</dbReference>
<evidence type="ECO:0000256" key="1">
    <source>
        <dbReference type="PROSITE-ProRule" id="PRU00169"/>
    </source>
</evidence>
<keyword evidence="4" id="KW-1185">Reference proteome</keyword>
<comment type="caution">
    <text evidence="3">The sequence shown here is derived from an EMBL/GenBank/DDBJ whole genome shotgun (WGS) entry which is preliminary data.</text>
</comment>
<dbReference type="Gene3D" id="1.10.10.10">
    <property type="entry name" value="Winged helix-like DNA-binding domain superfamily/Winged helix DNA-binding domain"/>
    <property type="match status" value="1"/>
</dbReference>
<name>A0ABV7ISV8_9SPHN</name>
<dbReference type="PROSITE" id="PS50110">
    <property type="entry name" value="RESPONSE_REGULATORY"/>
    <property type="match status" value="1"/>
</dbReference>